<name>A0A644VZZ6_9ZZZZ</name>
<dbReference type="InterPro" id="IPR000683">
    <property type="entry name" value="Gfo/Idh/MocA-like_OxRdtase_N"/>
</dbReference>
<dbReference type="GO" id="GO:0000166">
    <property type="term" value="F:nucleotide binding"/>
    <property type="evidence" value="ECO:0007669"/>
    <property type="project" value="InterPro"/>
</dbReference>
<dbReference type="Pfam" id="PF01408">
    <property type="entry name" value="GFO_IDH_MocA"/>
    <property type="match status" value="1"/>
</dbReference>
<dbReference type="InterPro" id="IPR036291">
    <property type="entry name" value="NAD(P)-bd_dom_sf"/>
</dbReference>
<dbReference type="Gene3D" id="3.30.360.10">
    <property type="entry name" value="Dihydrodipicolinate Reductase, domain 2"/>
    <property type="match status" value="1"/>
</dbReference>
<evidence type="ECO:0000259" key="2">
    <source>
        <dbReference type="Pfam" id="PF22725"/>
    </source>
</evidence>
<gene>
    <name evidence="3" type="primary">iolG_29</name>
    <name evidence="3" type="ORF">SDC9_42056</name>
</gene>
<evidence type="ECO:0000259" key="1">
    <source>
        <dbReference type="Pfam" id="PF01408"/>
    </source>
</evidence>
<dbReference type="InterPro" id="IPR052515">
    <property type="entry name" value="Gfo/Idh/MocA_Oxidoreductase"/>
</dbReference>
<accession>A0A644VZZ6</accession>
<feature type="domain" description="GFO/IDH/MocA-like oxidoreductase" evidence="2">
    <location>
        <begin position="136"/>
        <end position="255"/>
    </location>
</feature>
<dbReference type="AlphaFoldDB" id="A0A644VZZ6"/>
<dbReference type="Gene3D" id="3.40.50.720">
    <property type="entry name" value="NAD(P)-binding Rossmann-like Domain"/>
    <property type="match status" value="1"/>
</dbReference>
<reference evidence="3" key="1">
    <citation type="submission" date="2019-08" db="EMBL/GenBank/DDBJ databases">
        <authorList>
            <person name="Kucharzyk K."/>
            <person name="Murdoch R.W."/>
            <person name="Higgins S."/>
            <person name="Loffler F."/>
        </authorList>
    </citation>
    <scope>NUCLEOTIDE SEQUENCE</scope>
</reference>
<dbReference type="GO" id="GO:0050112">
    <property type="term" value="F:inositol 2-dehydrogenase (NAD+) activity"/>
    <property type="evidence" value="ECO:0007669"/>
    <property type="project" value="UniProtKB-EC"/>
</dbReference>
<keyword evidence="3" id="KW-0560">Oxidoreductase</keyword>
<dbReference type="EMBL" id="VSSQ01000485">
    <property type="protein sequence ID" value="MPL95883.1"/>
    <property type="molecule type" value="Genomic_DNA"/>
</dbReference>
<comment type="caution">
    <text evidence="3">The sequence shown here is derived from an EMBL/GenBank/DDBJ whole genome shotgun (WGS) entry which is preliminary data.</text>
</comment>
<feature type="domain" description="Gfo/Idh/MocA-like oxidoreductase N-terminal" evidence="1">
    <location>
        <begin position="5"/>
        <end position="124"/>
    </location>
</feature>
<dbReference type="Pfam" id="PF22725">
    <property type="entry name" value="GFO_IDH_MocA_C3"/>
    <property type="match status" value="1"/>
</dbReference>
<evidence type="ECO:0000313" key="3">
    <source>
        <dbReference type="EMBL" id="MPL95883.1"/>
    </source>
</evidence>
<organism evidence="3">
    <name type="scientific">bioreactor metagenome</name>
    <dbReference type="NCBI Taxonomy" id="1076179"/>
    <lineage>
        <taxon>unclassified sequences</taxon>
        <taxon>metagenomes</taxon>
        <taxon>ecological metagenomes</taxon>
    </lineage>
</organism>
<dbReference type="PANTHER" id="PTHR43249">
    <property type="entry name" value="UDP-N-ACETYL-2-AMINO-2-DEOXY-D-GLUCURONATE OXIDASE"/>
    <property type="match status" value="1"/>
</dbReference>
<protein>
    <submittedName>
        <fullName evidence="3">Inositol 2-dehydrogenase/D-chiro-inositol 3-dehydrogenase</fullName>
        <ecNumber evidence="3">1.1.1.18</ecNumber>
    </submittedName>
</protein>
<dbReference type="EC" id="1.1.1.18" evidence="3"/>
<dbReference type="SUPFAM" id="SSF51735">
    <property type="entry name" value="NAD(P)-binding Rossmann-fold domains"/>
    <property type="match status" value="1"/>
</dbReference>
<dbReference type="SUPFAM" id="SSF55347">
    <property type="entry name" value="Glyceraldehyde-3-phosphate dehydrogenase-like, C-terminal domain"/>
    <property type="match status" value="1"/>
</dbReference>
<proteinExistence type="predicted"/>
<dbReference type="InterPro" id="IPR055170">
    <property type="entry name" value="GFO_IDH_MocA-like_dom"/>
</dbReference>
<dbReference type="PANTHER" id="PTHR43249:SF1">
    <property type="entry name" value="D-GLUCOSIDE 3-DEHYDROGENASE"/>
    <property type="match status" value="1"/>
</dbReference>
<sequence>MHILGVAVIGCGGISKAHVEGYQALGQECEIRCLCDIYPQKMESLKQQYMLGNVVEVEDYHQLLDRKDIDLVSICLPPSLHCQVSVDFLRAGKHVLCEKPMAPSLAECDIMMKAEIESGKMLSIVSQNRFKTDTMRMKALIEGGKLGKVLLARVNSMWWRGSKYYDLWWRGTYEKEGGGCTLNHAVHQIDILVWLLGMPQSVYSVMSNVAHTNSEVEDLSLSILTYPGMLAQVDAALVDHDEKQEFFFACEKATVGIPWMVKACKQRPNGFLEPNLEQERELNRFVETLPMLEKERHAAQIEDVVQAVLSDRTPCVTSKDGRNAVELISAMYKSATCTHSVILPLESEDPFYTQEGMMRHAVRYYKKQQSVDNLEDAGITL</sequence>